<sequence length="599" mass="66808">APAFDEVQMTKACEVGEDEPLSSGPFEKANFFKATNEGALTAYFNKLIELMVTEAKRAAKAGPVGGSGVPVSESVYKLRDHQVKQISGGSRHKMDFAFFYPGKGESIDNVHIVVEAKAQTFASRINELTFSQIADYQNSIWKAQRTRTFVPVLLLHGTQLDLIVFTRDQSYWVNVGPICHSPGAVYKHDINSVRLTMARLHYLITLPSESFGHFCDVADGSQYLRFTRDLDGNDAVLATAEAFEDPDDNTVSLTEYKPRKVHPRGRLAHVFKTTYQSKGVFLKLSWTPVDRMPEGAVYELLRETRVSNVPKVLDSGLLKEDFFGYRLEYLILEDCGMSVDDYLAKKYWDRSNSDSLDQDVMTIVRATLRCLVEARVRGNVLHRDISVGNIMVASNNAGERKGSLTVKVIDWGYAKVLDDVSMDNGDVAITTARKERLAGIASRWRYDSNVVIQNETAHDPLTGTPLYMSIPVLAGAKVRGLADDIESLFYVVMDSLARCGSKKDGDAYGFEGRDSRSQAMVRAGCLSSADLFLRFFGIDKCSTVLEKLLCSMREFLFVNSHGYIASNLIVDSCTERGTDLSRLQDYVDGETKELLGYRE</sequence>
<dbReference type="EMBL" id="JANBVB010001639">
    <property type="protein sequence ID" value="KAJ2889828.1"/>
    <property type="molecule type" value="Genomic_DNA"/>
</dbReference>
<organism evidence="1 2">
    <name type="scientific">Coemansia aciculifera</name>
    <dbReference type="NCBI Taxonomy" id="417176"/>
    <lineage>
        <taxon>Eukaryota</taxon>
        <taxon>Fungi</taxon>
        <taxon>Fungi incertae sedis</taxon>
        <taxon>Zoopagomycota</taxon>
        <taxon>Kickxellomycotina</taxon>
        <taxon>Kickxellomycetes</taxon>
        <taxon>Kickxellales</taxon>
        <taxon>Kickxellaceae</taxon>
        <taxon>Coemansia</taxon>
    </lineage>
</organism>
<evidence type="ECO:0000313" key="1">
    <source>
        <dbReference type="EMBL" id="KAJ2889828.1"/>
    </source>
</evidence>
<evidence type="ECO:0000313" key="2">
    <source>
        <dbReference type="Proteomes" id="UP001139981"/>
    </source>
</evidence>
<dbReference type="Proteomes" id="UP001139981">
    <property type="component" value="Unassembled WGS sequence"/>
</dbReference>
<proteinExistence type="predicted"/>
<feature type="non-terminal residue" evidence="1">
    <location>
        <position position="1"/>
    </location>
</feature>
<gene>
    <name evidence="1" type="ORF">IWW38_004474</name>
</gene>
<protein>
    <submittedName>
        <fullName evidence="1">Uncharacterized protein</fullName>
    </submittedName>
</protein>
<name>A0ACC1LZF2_9FUNG</name>
<keyword evidence="2" id="KW-1185">Reference proteome</keyword>
<comment type="caution">
    <text evidence="1">The sequence shown here is derived from an EMBL/GenBank/DDBJ whole genome shotgun (WGS) entry which is preliminary data.</text>
</comment>
<reference evidence="1" key="1">
    <citation type="submission" date="2022-07" db="EMBL/GenBank/DDBJ databases">
        <title>Phylogenomic reconstructions and comparative analyses of Kickxellomycotina fungi.</title>
        <authorList>
            <person name="Reynolds N.K."/>
            <person name="Stajich J.E."/>
            <person name="Barry K."/>
            <person name="Grigoriev I.V."/>
            <person name="Crous P."/>
            <person name="Smith M.E."/>
        </authorList>
    </citation>
    <scope>NUCLEOTIDE SEQUENCE</scope>
    <source>
        <strain evidence="1">CBS 190363</strain>
    </source>
</reference>
<feature type="non-terminal residue" evidence="1">
    <location>
        <position position="599"/>
    </location>
</feature>
<accession>A0ACC1LZF2</accession>